<dbReference type="SMART" id="SM00382">
    <property type="entry name" value="AAA"/>
    <property type="match status" value="1"/>
</dbReference>
<dbReference type="NCBIfam" id="TIGR00368">
    <property type="entry name" value="YifB family Mg chelatase-like AAA ATPase"/>
    <property type="match status" value="1"/>
</dbReference>
<dbReference type="Proteomes" id="UP000248806">
    <property type="component" value="Unassembled WGS sequence"/>
</dbReference>
<keyword evidence="6" id="KW-1185">Reference proteome</keyword>
<gene>
    <name evidence="5" type="ORF">EI42_02526</name>
</gene>
<dbReference type="InterPro" id="IPR014721">
    <property type="entry name" value="Ribsml_uS5_D2-typ_fold_subgr"/>
</dbReference>
<keyword evidence="2" id="KW-0547">Nucleotide-binding</keyword>
<dbReference type="Gene3D" id="3.40.50.300">
    <property type="entry name" value="P-loop containing nucleotide triphosphate hydrolases"/>
    <property type="match status" value="1"/>
</dbReference>
<proteinExistence type="inferred from homology"/>
<dbReference type="RefSeq" id="WP_111322371.1">
    <property type="nucleotide sequence ID" value="NZ_BIFX01000001.1"/>
</dbReference>
<dbReference type="GO" id="GO:0003677">
    <property type="term" value="F:DNA binding"/>
    <property type="evidence" value="ECO:0007669"/>
    <property type="project" value="InterPro"/>
</dbReference>
<dbReference type="Pfam" id="PF13541">
    <property type="entry name" value="ChlI"/>
    <property type="match status" value="1"/>
</dbReference>
<dbReference type="SUPFAM" id="SSF52540">
    <property type="entry name" value="P-loop containing nucleoside triphosphate hydrolases"/>
    <property type="match status" value="1"/>
</dbReference>
<keyword evidence="3" id="KW-0067">ATP-binding</keyword>
<evidence type="ECO:0000256" key="1">
    <source>
        <dbReference type="ARBA" id="ARBA00006354"/>
    </source>
</evidence>
<dbReference type="EMBL" id="QKUF01000007">
    <property type="protein sequence ID" value="PZW30555.1"/>
    <property type="molecule type" value="Genomic_DNA"/>
</dbReference>
<accession>A0A326U8I1</accession>
<dbReference type="Gene3D" id="3.30.230.10">
    <property type="match status" value="1"/>
</dbReference>
<dbReference type="AlphaFoldDB" id="A0A326U8I1"/>
<dbReference type="Pfam" id="PF13335">
    <property type="entry name" value="Mg_chelatase_C"/>
    <property type="match status" value="1"/>
</dbReference>
<dbReference type="PANTHER" id="PTHR32039">
    <property type="entry name" value="MAGNESIUM-CHELATASE SUBUNIT CHLI"/>
    <property type="match status" value="1"/>
</dbReference>
<organism evidence="5 6">
    <name type="scientific">Thermosporothrix hazakensis</name>
    <dbReference type="NCBI Taxonomy" id="644383"/>
    <lineage>
        <taxon>Bacteria</taxon>
        <taxon>Bacillati</taxon>
        <taxon>Chloroflexota</taxon>
        <taxon>Ktedonobacteria</taxon>
        <taxon>Ktedonobacterales</taxon>
        <taxon>Thermosporotrichaceae</taxon>
        <taxon>Thermosporothrix</taxon>
    </lineage>
</organism>
<comment type="similarity">
    <text evidence="1">Belongs to the Mg-chelatase subunits D/I family. ComM subfamily.</text>
</comment>
<dbReference type="PRINTS" id="PR01657">
    <property type="entry name" value="MCMFAMILY"/>
</dbReference>
<dbReference type="InterPro" id="IPR001208">
    <property type="entry name" value="MCM_dom"/>
</dbReference>
<dbReference type="Pfam" id="PF01078">
    <property type="entry name" value="Mg_chelatase"/>
    <property type="match status" value="1"/>
</dbReference>
<evidence type="ECO:0000313" key="6">
    <source>
        <dbReference type="Proteomes" id="UP000248806"/>
    </source>
</evidence>
<dbReference type="OrthoDB" id="9813147at2"/>
<name>A0A326U8I1_THEHA</name>
<comment type="caution">
    <text evidence="5">The sequence shown here is derived from an EMBL/GenBank/DDBJ whole genome shotgun (WGS) entry which is preliminary data.</text>
</comment>
<feature type="domain" description="AAA+ ATPase" evidence="4">
    <location>
        <begin position="215"/>
        <end position="398"/>
    </location>
</feature>
<evidence type="ECO:0000256" key="2">
    <source>
        <dbReference type="ARBA" id="ARBA00022741"/>
    </source>
</evidence>
<dbReference type="PANTHER" id="PTHR32039:SF7">
    <property type="entry name" value="COMPETENCE PROTEIN COMM"/>
    <property type="match status" value="1"/>
</dbReference>
<dbReference type="SUPFAM" id="SSF54211">
    <property type="entry name" value="Ribosomal protein S5 domain 2-like"/>
    <property type="match status" value="1"/>
</dbReference>
<evidence type="ECO:0000259" key="4">
    <source>
        <dbReference type="SMART" id="SM00382"/>
    </source>
</evidence>
<dbReference type="InterPro" id="IPR004482">
    <property type="entry name" value="Mg_chelat-rel"/>
</dbReference>
<dbReference type="InterPro" id="IPR027417">
    <property type="entry name" value="P-loop_NTPase"/>
</dbReference>
<dbReference type="InterPro" id="IPR020568">
    <property type="entry name" value="Ribosomal_Su5_D2-typ_SF"/>
</dbReference>
<evidence type="ECO:0000256" key="3">
    <source>
        <dbReference type="ARBA" id="ARBA00022840"/>
    </source>
</evidence>
<protein>
    <submittedName>
        <fullName evidence="5">Magnesium chelatase family protein</fullName>
    </submittedName>
</protein>
<dbReference type="InterPro" id="IPR025158">
    <property type="entry name" value="Mg_chelat-rel_C"/>
</dbReference>
<sequence>MLAKVCSCAIVGLDGALIEVEVDVAQGLAGFSIVGLPDAAVNEAKERVRAAIKNSGCLFPVRRITVNLAPADLRKEGPSFDLPIAIAILLAAGQITQRQIIEESLFLGELSLDGSVKHTTGVLPMVALAREMNIKAVFVPATDAMEASLVDGVAVFPVRTLAELVAHLNGEQYIEQYKRDPDLFSVLEKQVFSIDMAAIRGQEHVKRALEVAASGGHNILMSGPPGAGKTLLARSLPSILPRMRIEEALDVTRVYSVSGLLPPGIPLIMQRPFRAPHHTVSHAGLVGGGRIPRPGEISLAHRGILFLDELPEFAQIALESLRQPLEDKIVTISRANGTFSYPANFMLVAAMNPCPCGFLTDPAHECTCSQTSIGRYQKRLSGPLLDRFDIHIEVPRVDYEKLADKRKIEDSAAIRARVQKARERQEQRFRGTALTCNAEMGPSEVSRFCQVDSAGESLLKGAMQQLHLSARAFHRILKLALTIADLAGSDVIAAQHLAEAIQYRPKVGL</sequence>
<evidence type="ECO:0000313" key="5">
    <source>
        <dbReference type="EMBL" id="PZW30555.1"/>
    </source>
</evidence>
<dbReference type="CDD" id="cd00009">
    <property type="entry name" value="AAA"/>
    <property type="match status" value="1"/>
</dbReference>
<reference evidence="5 6" key="1">
    <citation type="submission" date="2018-06" db="EMBL/GenBank/DDBJ databases">
        <title>Genomic Encyclopedia of Archaeal and Bacterial Type Strains, Phase II (KMG-II): from individual species to whole genera.</title>
        <authorList>
            <person name="Goeker M."/>
        </authorList>
    </citation>
    <scope>NUCLEOTIDE SEQUENCE [LARGE SCALE GENOMIC DNA]</scope>
    <source>
        <strain evidence="5 6">ATCC BAA-1881</strain>
    </source>
</reference>
<dbReference type="GO" id="GO:0005524">
    <property type="term" value="F:ATP binding"/>
    <property type="evidence" value="ECO:0007669"/>
    <property type="project" value="UniProtKB-KW"/>
</dbReference>
<dbReference type="InterPro" id="IPR000523">
    <property type="entry name" value="Mg_chelatse_chII-like_cat_dom"/>
</dbReference>
<dbReference type="InterPro" id="IPR003593">
    <property type="entry name" value="AAA+_ATPase"/>
</dbReference>
<dbReference type="InterPro" id="IPR045006">
    <property type="entry name" value="CHLI-like"/>
</dbReference>